<reference evidence="2 3" key="1">
    <citation type="submission" date="2024-09" db="EMBL/GenBank/DDBJ databases">
        <authorList>
            <person name="Sun Q."/>
            <person name="Mori K."/>
        </authorList>
    </citation>
    <scope>NUCLEOTIDE SEQUENCE [LARGE SCALE GENOMIC DNA]</scope>
    <source>
        <strain evidence="2 3">JCM 13852</strain>
    </source>
</reference>
<dbReference type="EMBL" id="JBHMBK010000015">
    <property type="protein sequence ID" value="MFB9686592.1"/>
    <property type="molecule type" value="Genomic_DNA"/>
</dbReference>
<sequence>MARRKHGSGKASRGNRINAEAHALTLAVEIATAWHRGGGADRPEVPLGVPATIAAAGLLVDRTADVAAGMKSASPESFIDIARSVWAVTFSRRPDVAMSVYPLLGWLFADADGASVRQIKATADAALRAGLLEVTTTERRFDCDVFGALLGALRSRTATKVNAQMYTPGDIACALAAVALDDLEPGRSFCDDAVGTGGLFRAAVCLIRSRGLDPADMSWFGADVDDLAIAAAAVNGLIWGLGPRVYLYVGDILVHPHWSDEARARRARFLEEVDSLNNGIKVLDFLKSL</sequence>
<dbReference type="InterPro" id="IPR029063">
    <property type="entry name" value="SAM-dependent_MTases_sf"/>
</dbReference>
<dbReference type="GO" id="GO:0008168">
    <property type="term" value="F:methyltransferase activity"/>
    <property type="evidence" value="ECO:0007669"/>
    <property type="project" value="UniProtKB-KW"/>
</dbReference>
<keyword evidence="3" id="KW-1185">Reference proteome</keyword>
<accession>A0ABV5U5B3</accession>
<dbReference type="Gene3D" id="3.40.50.150">
    <property type="entry name" value="Vaccinia Virus protein VP39"/>
    <property type="match status" value="1"/>
</dbReference>
<keyword evidence="2" id="KW-0489">Methyltransferase</keyword>
<comment type="caution">
    <text evidence="2">The sequence shown here is derived from an EMBL/GenBank/DDBJ whole genome shotgun (WGS) entry which is preliminary data.</text>
</comment>
<evidence type="ECO:0000313" key="2">
    <source>
        <dbReference type="EMBL" id="MFB9686592.1"/>
    </source>
</evidence>
<name>A0ABV5U5B3_9PSEU</name>
<keyword evidence="2" id="KW-0808">Transferase</keyword>
<feature type="domain" description="DNA methylase adenine-specific" evidence="1">
    <location>
        <begin position="156"/>
        <end position="261"/>
    </location>
</feature>
<evidence type="ECO:0000259" key="1">
    <source>
        <dbReference type="Pfam" id="PF02384"/>
    </source>
</evidence>
<dbReference type="InterPro" id="IPR003356">
    <property type="entry name" value="DNA_methylase_A-5"/>
</dbReference>
<dbReference type="SUPFAM" id="SSF53335">
    <property type="entry name" value="S-adenosyl-L-methionine-dependent methyltransferases"/>
    <property type="match status" value="1"/>
</dbReference>
<dbReference type="GO" id="GO:0032259">
    <property type="term" value="P:methylation"/>
    <property type="evidence" value="ECO:0007669"/>
    <property type="project" value="UniProtKB-KW"/>
</dbReference>
<proteinExistence type="predicted"/>
<dbReference type="RefSeq" id="WP_378196040.1">
    <property type="nucleotide sequence ID" value="NZ_JBHMBK010000015.1"/>
</dbReference>
<organism evidence="2 3">
    <name type="scientific">Amycolatopsis plumensis</name>
    <dbReference type="NCBI Taxonomy" id="236508"/>
    <lineage>
        <taxon>Bacteria</taxon>
        <taxon>Bacillati</taxon>
        <taxon>Actinomycetota</taxon>
        <taxon>Actinomycetes</taxon>
        <taxon>Pseudonocardiales</taxon>
        <taxon>Pseudonocardiaceae</taxon>
        <taxon>Amycolatopsis</taxon>
    </lineage>
</organism>
<gene>
    <name evidence="2" type="ORF">ACFFTO_20600</name>
</gene>
<evidence type="ECO:0000313" key="3">
    <source>
        <dbReference type="Proteomes" id="UP001589535"/>
    </source>
</evidence>
<dbReference type="Pfam" id="PF02384">
    <property type="entry name" value="N6_Mtase"/>
    <property type="match status" value="1"/>
</dbReference>
<protein>
    <submittedName>
        <fullName evidence="2">N-6 DNA methylase</fullName>
    </submittedName>
</protein>
<dbReference type="Proteomes" id="UP001589535">
    <property type="component" value="Unassembled WGS sequence"/>
</dbReference>